<evidence type="ECO:0000259" key="1">
    <source>
        <dbReference type="Pfam" id="PF00534"/>
    </source>
</evidence>
<keyword evidence="4" id="KW-1185">Reference proteome</keyword>
<name>A0A6H2H5R5_9BURK</name>
<dbReference type="Pfam" id="PF00534">
    <property type="entry name" value="Glycos_transf_1"/>
    <property type="match status" value="1"/>
</dbReference>
<dbReference type="AlphaFoldDB" id="A0A6H2H5R5"/>
<dbReference type="Proteomes" id="UP000502041">
    <property type="component" value="Chromosome"/>
</dbReference>
<dbReference type="EMBL" id="CP051461">
    <property type="protein sequence ID" value="QJC55222.1"/>
    <property type="molecule type" value="Genomic_DNA"/>
</dbReference>
<feature type="domain" description="Glycosyl transferase family 1" evidence="1">
    <location>
        <begin position="189"/>
        <end position="348"/>
    </location>
</feature>
<evidence type="ECO:0000313" key="4">
    <source>
        <dbReference type="Proteomes" id="UP000502041"/>
    </source>
</evidence>
<keyword evidence="3" id="KW-0808">Transferase</keyword>
<proteinExistence type="predicted"/>
<dbReference type="PANTHER" id="PTHR12526">
    <property type="entry name" value="GLYCOSYLTRANSFERASE"/>
    <property type="match status" value="1"/>
</dbReference>
<dbReference type="PANTHER" id="PTHR12526:SF627">
    <property type="entry name" value="D-RHAMNOSYLTRANSFERASE WBPZ"/>
    <property type="match status" value="1"/>
</dbReference>
<dbReference type="Pfam" id="PF13439">
    <property type="entry name" value="Glyco_transf_4"/>
    <property type="match status" value="1"/>
</dbReference>
<dbReference type="RefSeq" id="WP_168921120.1">
    <property type="nucleotide sequence ID" value="NZ_CP051461.1"/>
</dbReference>
<dbReference type="Gene3D" id="3.40.50.2000">
    <property type="entry name" value="Glycogen Phosphorylase B"/>
    <property type="match status" value="2"/>
</dbReference>
<dbReference type="KEGG" id="pvac:HC248_00500"/>
<keyword evidence="3" id="KW-0328">Glycosyltransferase</keyword>
<gene>
    <name evidence="3" type="primary">kanE</name>
    <name evidence="3" type="ORF">HC248_00500</name>
</gene>
<dbReference type="InterPro" id="IPR001296">
    <property type="entry name" value="Glyco_trans_1"/>
</dbReference>
<reference evidence="3 4" key="1">
    <citation type="submission" date="2020-04" db="EMBL/GenBank/DDBJ databases">
        <title>Complete genome of a Psychrophilic, Marine, Gas Vacuolate Bacterium Polaromonas vacuolata KCTC 22033T.</title>
        <authorList>
            <person name="Hwang K."/>
            <person name="Kim K.M."/>
        </authorList>
    </citation>
    <scope>NUCLEOTIDE SEQUENCE [LARGE SCALE GENOMIC DNA]</scope>
    <source>
        <strain evidence="3 4">KCTC 22033</strain>
    </source>
</reference>
<dbReference type="InterPro" id="IPR028098">
    <property type="entry name" value="Glyco_trans_4-like_N"/>
</dbReference>
<protein>
    <submittedName>
        <fullName evidence="3">Alpha-D-kanosaminyltransferase</fullName>
        <ecNumber evidence="3">2.4.1.301</ecNumber>
    </submittedName>
</protein>
<accession>A0A6H2H5R5</accession>
<dbReference type="EC" id="2.4.1.301" evidence="3"/>
<organism evidence="3 4">
    <name type="scientific">Polaromonas vacuolata</name>
    <dbReference type="NCBI Taxonomy" id="37448"/>
    <lineage>
        <taxon>Bacteria</taxon>
        <taxon>Pseudomonadati</taxon>
        <taxon>Pseudomonadota</taxon>
        <taxon>Betaproteobacteria</taxon>
        <taxon>Burkholderiales</taxon>
        <taxon>Comamonadaceae</taxon>
        <taxon>Polaromonas</taxon>
    </lineage>
</organism>
<dbReference type="GO" id="GO:0016757">
    <property type="term" value="F:glycosyltransferase activity"/>
    <property type="evidence" value="ECO:0007669"/>
    <property type="project" value="UniProtKB-KW"/>
</dbReference>
<evidence type="ECO:0000313" key="3">
    <source>
        <dbReference type="EMBL" id="QJC55222.1"/>
    </source>
</evidence>
<feature type="domain" description="Glycosyltransferase subfamily 4-like N-terminal" evidence="2">
    <location>
        <begin position="19"/>
        <end position="173"/>
    </location>
</feature>
<sequence>MKKLRVLHLYRTYFPETQGGLQESIRQLCLATQPLAVENTVFALARQPEPAVMELPEGRLIRAKSWLEVASCDLGAWTALRRCRAAADECDIIQIHYPWPFADMLLPFIRRRNQPVLVTYVSDIVRQKGLGMLYSPLRRYLLSKAMHVVASSPNYAESSEILQDYQDKLKCIPHCLGPVSPPAESLCAQWAAQLGRNFFLFVGVLRYYKGLDFLLTAARQVSAPIVIVGDGPEGERLRHEVAARGISNVHFLGAVSDADKHALFTLCRGVVFPSHLRSEAFGMTLLEGAQAAKPLICCEIGTGTSWINRHGETGLVVPPSDPDALAQAMNTLADDDALCQRLGHGARARWEQFFTPQVVGNAYRQLYDEMLSH</sequence>
<dbReference type="SUPFAM" id="SSF53756">
    <property type="entry name" value="UDP-Glycosyltransferase/glycogen phosphorylase"/>
    <property type="match status" value="1"/>
</dbReference>
<evidence type="ECO:0000259" key="2">
    <source>
        <dbReference type="Pfam" id="PF13439"/>
    </source>
</evidence>